<feature type="transmembrane region" description="Helical" evidence="2">
    <location>
        <begin position="106"/>
        <end position="128"/>
    </location>
</feature>
<dbReference type="Proteomes" id="UP000242818">
    <property type="component" value="Unassembled WGS sequence"/>
</dbReference>
<evidence type="ECO:0008006" key="5">
    <source>
        <dbReference type="Google" id="ProtNLM"/>
    </source>
</evidence>
<dbReference type="STRING" id="1335309.GA0116948_10534"/>
<accession>A0A1C4D2G1</accession>
<feature type="transmembrane region" description="Helical" evidence="2">
    <location>
        <begin position="15"/>
        <end position="33"/>
    </location>
</feature>
<keyword evidence="2" id="KW-1133">Transmembrane helix</keyword>
<protein>
    <recommendedName>
        <fullName evidence="5">DoxX family protein</fullName>
    </recommendedName>
</protein>
<feature type="compositionally biased region" description="Basic and acidic residues" evidence="1">
    <location>
        <begin position="412"/>
        <end position="422"/>
    </location>
</feature>
<organism evidence="3 4">
    <name type="scientific">Chitinophaga costaii</name>
    <dbReference type="NCBI Taxonomy" id="1335309"/>
    <lineage>
        <taxon>Bacteria</taxon>
        <taxon>Pseudomonadati</taxon>
        <taxon>Bacteroidota</taxon>
        <taxon>Chitinophagia</taxon>
        <taxon>Chitinophagales</taxon>
        <taxon>Chitinophagaceae</taxon>
        <taxon>Chitinophaga</taxon>
    </lineage>
</organism>
<proteinExistence type="predicted"/>
<dbReference type="OrthoDB" id="102112at2"/>
<evidence type="ECO:0000313" key="3">
    <source>
        <dbReference type="EMBL" id="SCC25497.1"/>
    </source>
</evidence>
<sequence length="470" mass="53853">MTQTIDRAWTKGEKFLFRVAFAFFLLLIFPLDLTWYDRLFHPRSFFWILSSLAGYRANFITLTSESARWGIAGYATWGAALLGALIIAGGWTFLVRKNEPENYNRLYYWLRVVVRYRIALGIIAFGFLKFYPMQMPPPAISNLETDLGDYNTYKLYWQQVGVSIWYEVVLGLVEIVGGILLFFRGTTALGAVINIGVLGNIAHANLAYDGAVHVYSSFFVLLSLFILVPYVAPLWKLLIKQEDVSLQLYRPAWKSRAQQIWAHTVKYVIVFFFTILYGILRYDVHFKQGNLKDPITPGLAKAAGVYNVTTFKLNGQDLPYSPLDSVRWSQVIFEKWSTLVYKVHKPFAISLPNGDPQPKDVDRSYELAGVAGGNRFLYYRADTANGLLYLQDKAQKTAWEDRNKPTKPSNKTPEKTKSKEEDAPQLVWHFTRQGSERIILSGLSERKDSIYAVLDRVPIDYPLQLKRSQL</sequence>
<dbReference type="RefSeq" id="WP_089711237.1">
    <property type="nucleotide sequence ID" value="NZ_FMAR01000005.1"/>
</dbReference>
<evidence type="ECO:0000256" key="1">
    <source>
        <dbReference type="SAM" id="MobiDB-lite"/>
    </source>
</evidence>
<feature type="transmembrane region" description="Helical" evidence="2">
    <location>
        <begin position="74"/>
        <end position="94"/>
    </location>
</feature>
<evidence type="ECO:0000313" key="4">
    <source>
        <dbReference type="Proteomes" id="UP000242818"/>
    </source>
</evidence>
<name>A0A1C4D2G1_9BACT</name>
<dbReference type="EMBL" id="FMAR01000005">
    <property type="protein sequence ID" value="SCC25497.1"/>
    <property type="molecule type" value="Genomic_DNA"/>
</dbReference>
<dbReference type="AlphaFoldDB" id="A0A1C4D2G1"/>
<feature type="transmembrane region" description="Helical" evidence="2">
    <location>
        <begin position="188"/>
        <end position="208"/>
    </location>
</feature>
<feature type="transmembrane region" description="Helical" evidence="2">
    <location>
        <begin position="260"/>
        <end position="280"/>
    </location>
</feature>
<evidence type="ECO:0000256" key="2">
    <source>
        <dbReference type="SAM" id="Phobius"/>
    </source>
</evidence>
<keyword evidence="4" id="KW-1185">Reference proteome</keyword>
<feature type="transmembrane region" description="Helical" evidence="2">
    <location>
        <begin position="214"/>
        <end position="239"/>
    </location>
</feature>
<feature type="region of interest" description="Disordered" evidence="1">
    <location>
        <begin position="398"/>
        <end position="423"/>
    </location>
</feature>
<gene>
    <name evidence="3" type="ORF">GA0116948_10534</name>
</gene>
<keyword evidence="2" id="KW-0472">Membrane</keyword>
<keyword evidence="2" id="KW-0812">Transmembrane</keyword>
<reference evidence="3 4" key="1">
    <citation type="submission" date="2016-08" db="EMBL/GenBank/DDBJ databases">
        <authorList>
            <person name="Seilhamer J.J."/>
        </authorList>
    </citation>
    <scope>NUCLEOTIDE SEQUENCE [LARGE SCALE GENOMIC DNA]</scope>
    <source>
        <strain evidence="3 4">A37T2</strain>
    </source>
</reference>